<evidence type="ECO:0000256" key="2">
    <source>
        <dbReference type="ARBA" id="ARBA00005300"/>
    </source>
</evidence>
<evidence type="ECO:0000313" key="9">
    <source>
        <dbReference type="EMBL" id="KAF0463385.1"/>
    </source>
</evidence>
<reference evidence="9 10" key="1">
    <citation type="journal article" date="2019" name="Environ. Microbiol.">
        <title>At the nexus of three kingdoms: the genome of the mycorrhizal fungus Gigaspora margarita provides insights into plant, endobacterial and fungal interactions.</title>
        <authorList>
            <person name="Venice F."/>
            <person name="Ghignone S."/>
            <person name="Salvioli di Fossalunga A."/>
            <person name="Amselem J."/>
            <person name="Novero M."/>
            <person name="Xianan X."/>
            <person name="Sedzielewska Toro K."/>
            <person name="Morin E."/>
            <person name="Lipzen A."/>
            <person name="Grigoriev I.V."/>
            <person name="Henrissat B."/>
            <person name="Martin F.M."/>
            <person name="Bonfante P."/>
        </authorList>
    </citation>
    <scope>NUCLEOTIDE SEQUENCE [LARGE SCALE GENOMIC DNA]</scope>
    <source>
        <strain evidence="9 10">BEG34</strain>
    </source>
</reference>
<evidence type="ECO:0000259" key="8">
    <source>
        <dbReference type="PROSITE" id="PS50879"/>
    </source>
</evidence>
<dbReference type="Gene3D" id="3.30.420.10">
    <property type="entry name" value="Ribonuclease H-like superfamily/Ribonuclease H"/>
    <property type="match status" value="1"/>
</dbReference>
<dbReference type="InterPro" id="IPR012337">
    <property type="entry name" value="RNaseH-like_sf"/>
</dbReference>
<dbReference type="InterPro" id="IPR050092">
    <property type="entry name" value="RNase_H"/>
</dbReference>
<dbReference type="InterPro" id="IPR036397">
    <property type="entry name" value="RNaseH_sf"/>
</dbReference>
<name>A0A8H3XIZ3_GIGMA</name>
<dbReference type="PROSITE" id="PS50879">
    <property type="entry name" value="RNASE_H_1"/>
    <property type="match status" value="1"/>
</dbReference>
<dbReference type="SUPFAM" id="SSF53098">
    <property type="entry name" value="Ribonuclease H-like"/>
    <property type="match status" value="1"/>
</dbReference>
<dbReference type="OrthoDB" id="128665at2759"/>
<keyword evidence="10" id="KW-1185">Reference proteome</keyword>
<keyword evidence="7" id="KW-0378">Hydrolase</keyword>
<proteinExistence type="inferred from homology"/>
<accession>A0A8H3XIZ3</accession>
<dbReference type="GO" id="GO:0046872">
    <property type="term" value="F:metal ion binding"/>
    <property type="evidence" value="ECO:0007669"/>
    <property type="project" value="UniProtKB-KW"/>
</dbReference>
<protein>
    <recommendedName>
        <fullName evidence="3">ribonuclease H</fullName>
        <ecNumber evidence="3">3.1.26.4</ecNumber>
    </recommendedName>
</protein>
<gene>
    <name evidence="9" type="ORF">F8M41_000187</name>
</gene>
<comment type="similarity">
    <text evidence="2">Belongs to the RNase H family.</text>
</comment>
<dbReference type="GO" id="GO:0004523">
    <property type="term" value="F:RNA-DNA hybrid ribonuclease activity"/>
    <property type="evidence" value="ECO:0007669"/>
    <property type="project" value="UniProtKB-EC"/>
</dbReference>
<keyword evidence="4" id="KW-0540">Nuclease</keyword>
<dbReference type="AlphaFoldDB" id="A0A8H3XIZ3"/>
<evidence type="ECO:0000256" key="4">
    <source>
        <dbReference type="ARBA" id="ARBA00022722"/>
    </source>
</evidence>
<organism evidence="9 10">
    <name type="scientific">Gigaspora margarita</name>
    <dbReference type="NCBI Taxonomy" id="4874"/>
    <lineage>
        <taxon>Eukaryota</taxon>
        <taxon>Fungi</taxon>
        <taxon>Fungi incertae sedis</taxon>
        <taxon>Mucoromycota</taxon>
        <taxon>Glomeromycotina</taxon>
        <taxon>Glomeromycetes</taxon>
        <taxon>Diversisporales</taxon>
        <taxon>Gigasporaceae</taxon>
        <taxon>Gigaspora</taxon>
    </lineage>
</organism>
<sequence>MQVSKFLNAKYKKFYKIKEAQNFIEEKKDIVKNDPNSLQVWTDSSVFENRTTNARAGIGVFWKDNDIQNLSERVLDDQTNNRAEIYAVIRAIKTCKDKIKPLNIITDS</sequence>
<evidence type="ECO:0000256" key="3">
    <source>
        <dbReference type="ARBA" id="ARBA00012180"/>
    </source>
</evidence>
<evidence type="ECO:0000256" key="5">
    <source>
        <dbReference type="ARBA" id="ARBA00022723"/>
    </source>
</evidence>
<feature type="domain" description="RNase H type-1" evidence="8">
    <location>
        <begin position="34"/>
        <end position="108"/>
    </location>
</feature>
<dbReference type="InterPro" id="IPR002156">
    <property type="entry name" value="RNaseH_domain"/>
</dbReference>
<dbReference type="GO" id="GO:0043137">
    <property type="term" value="P:DNA replication, removal of RNA primer"/>
    <property type="evidence" value="ECO:0007669"/>
    <property type="project" value="TreeGrafter"/>
</dbReference>
<comment type="caution">
    <text evidence="9">The sequence shown here is derived from an EMBL/GenBank/DDBJ whole genome shotgun (WGS) entry which is preliminary data.</text>
</comment>
<keyword evidence="6" id="KW-0255">Endonuclease</keyword>
<dbReference type="EC" id="3.1.26.4" evidence="3"/>
<comment type="catalytic activity">
    <reaction evidence="1">
        <text>Endonucleolytic cleavage to 5'-phosphomonoester.</text>
        <dbReference type="EC" id="3.1.26.4"/>
    </reaction>
</comment>
<evidence type="ECO:0000256" key="6">
    <source>
        <dbReference type="ARBA" id="ARBA00022759"/>
    </source>
</evidence>
<dbReference type="PANTHER" id="PTHR10642">
    <property type="entry name" value="RIBONUCLEASE H1"/>
    <property type="match status" value="1"/>
</dbReference>
<dbReference type="Proteomes" id="UP000439903">
    <property type="component" value="Unassembled WGS sequence"/>
</dbReference>
<dbReference type="GO" id="GO:0003676">
    <property type="term" value="F:nucleic acid binding"/>
    <property type="evidence" value="ECO:0007669"/>
    <property type="project" value="InterPro"/>
</dbReference>
<evidence type="ECO:0000313" key="10">
    <source>
        <dbReference type="Proteomes" id="UP000439903"/>
    </source>
</evidence>
<evidence type="ECO:0000256" key="7">
    <source>
        <dbReference type="ARBA" id="ARBA00022801"/>
    </source>
</evidence>
<evidence type="ECO:0000256" key="1">
    <source>
        <dbReference type="ARBA" id="ARBA00000077"/>
    </source>
</evidence>
<dbReference type="Pfam" id="PF00075">
    <property type="entry name" value="RNase_H"/>
    <property type="match status" value="1"/>
</dbReference>
<keyword evidence="5" id="KW-0479">Metal-binding</keyword>
<dbReference type="EMBL" id="WTPW01001003">
    <property type="protein sequence ID" value="KAF0463385.1"/>
    <property type="molecule type" value="Genomic_DNA"/>
</dbReference>
<dbReference type="PANTHER" id="PTHR10642:SF26">
    <property type="entry name" value="RIBONUCLEASE H1"/>
    <property type="match status" value="1"/>
</dbReference>